<organism evidence="1">
    <name type="scientific">Malaco herpesvirus 1</name>
    <dbReference type="NCBI Taxonomy" id="3031797"/>
    <lineage>
        <taxon>Viruses</taxon>
        <taxon>Duplodnaviria</taxon>
        <taxon>Heunggongvirae</taxon>
        <taxon>Peploviricota</taxon>
        <taxon>Herviviricetes</taxon>
        <taxon>Herpesvirales</taxon>
        <taxon>Malacoherpesviridae</taxon>
    </lineage>
</organism>
<accession>A0AA48SFG9</accession>
<evidence type="ECO:0000313" key="1">
    <source>
        <dbReference type="EMBL" id="DBA11722.1"/>
    </source>
</evidence>
<reference evidence="1" key="1">
    <citation type="journal article" date="2023" name="Front. Mar. Sci.">
        <title>Tracing the invertebrate herpesviruses in the global sequence datasets.</title>
        <authorList>
            <person name="Rosani U."/>
            <person name="Gaia M."/>
            <person name="Delmont T.O."/>
            <person name="Krupovic M."/>
        </authorList>
    </citation>
    <scope>NUCLEOTIDE SEQUENCE</scope>
    <source>
        <strain evidence="1">MalacoHV1/China/2018</strain>
    </source>
</reference>
<name>A0AA48SFG9_9VIRU</name>
<sequence>MSFYKGRINYGEEYFAEDSIPIIASERNAIYKEYINNAYDGPGKHILKTRINANVDKNFIELTAKVWAKNPTISNPSGVWKAGLPGWLMGPWFIEWTSKMSVMLPYYLIYRRSVEDIAAKTGFNSGITTKHDKYKLMVNLVANWFEVYTEEWLEKTWNQPYYANMNEGDKAYDIIFCVIPVLVENQRPDLMRHTTGDHDELLRCMRVLYCLLHMTGSAELWFENKLMKPLRRHYGEFIGIEKGENFKLWEHPMLDDLYSGVDLLSLENYAMGQPDRDPSTDERYHKDTKRFTMNIILDWYHMIRYININSGSYYVLDMLVGKESDTPLVRSPRPKRRIGQVREWDYFYRVNKVWIDPDADLFYPYERLRREEQREITPFTPAMFRAIAQTNNFDFIKDPDLREFMEEFDENHVMDIIYEAVSSVDPIYKEILTNKSEKEKDVLVAEILDGTVSKNMIFTARVDPEFMDEYKFFTVHIYNHMITTHLPKMSDWQKITEGVFSSKVVPKVKPVLTKFIKEEVGLTFLTQESKTVGDFFTPTMIALYNRINLTKFRTVDSKIDFFTLYSVYGRNKDEFIDIMKSVLTVLTGSPRISKYVIGKFHTKSSPQYTGRQKMFDEITNNDVGTKQYWNGEEILREILRTSGYNVFISDSILLKELLEIKL</sequence>
<protein>
    <submittedName>
        <fullName evidence="1">ORF21</fullName>
    </submittedName>
</protein>
<proteinExistence type="predicted"/>
<dbReference type="EMBL" id="BK063091">
    <property type="protein sequence ID" value="DBA11722.1"/>
    <property type="molecule type" value="Genomic_DNA"/>
</dbReference>
<reference evidence="1" key="2">
    <citation type="submission" date="2023-01" db="EMBL/GenBank/DDBJ databases">
        <authorList>
            <person name="Rosani U."/>
            <person name="Delmont T.O."/>
            <person name="Gaia M."/>
            <person name="Krupovic M."/>
        </authorList>
    </citation>
    <scope>NUCLEOTIDE SEQUENCE</scope>
    <source>
        <strain evidence="1">MalacoHV1/China/2018</strain>
    </source>
</reference>